<dbReference type="InterPro" id="IPR000944">
    <property type="entry name" value="Tscrpt_reg_Rrf2"/>
</dbReference>
<dbReference type="EMBL" id="FXTP01000002">
    <property type="protein sequence ID" value="SMO45370.1"/>
    <property type="molecule type" value="Genomic_DNA"/>
</dbReference>
<evidence type="ECO:0000313" key="2">
    <source>
        <dbReference type="Proteomes" id="UP000317557"/>
    </source>
</evidence>
<sequence>MRLISQGAQYAISAIIAISKHTEDGAVSASHLSKSLNCPTAYLSQVLAKLKEPGILKSQRGLNGGVYLAKSIDQITMMDVIAAIDGTEFFDKCFMGIEGCGHIEPCPFHAFWSVERKKIEKWLQETTFAQVDENMTQKWFDLRLQFSNGAPSFNS</sequence>
<dbReference type="Pfam" id="PF02082">
    <property type="entry name" value="Rrf2"/>
    <property type="match status" value="1"/>
</dbReference>
<dbReference type="Proteomes" id="UP000317557">
    <property type="component" value="Unassembled WGS sequence"/>
</dbReference>
<accession>A0A521BF83</accession>
<dbReference type="GO" id="GO:0003700">
    <property type="term" value="F:DNA-binding transcription factor activity"/>
    <property type="evidence" value="ECO:0007669"/>
    <property type="project" value="TreeGrafter"/>
</dbReference>
<proteinExistence type="predicted"/>
<dbReference type="InterPro" id="IPR036388">
    <property type="entry name" value="WH-like_DNA-bd_sf"/>
</dbReference>
<protein>
    <submittedName>
        <fullName evidence="1">Transcriptional regulator, BadM/Rrf2 family</fullName>
    </submittedName>
</protein>
<dbReference type="InterPro" id="IPR036390">
    <property type="entry name" value="WH_DNA-bd_sf"/>
</dbReference>
<evidence type="ECO:0000313" key="1">
    <source>
        <dbReference type="EMBL" id="SMO45370.1"/>
    </source>
</evidence>
<dbReference type="PROSITE" id="PS01332">
    <property type="entry name" value="HTH_RRF2_1"/>
    <property type="match status" value="1"/>
</dbReference>
<dbReference type="OrthoDB" id="9808360at2"/>
<gene>
    <name evidence="1" type="ORF">SAMN06265219_102220</name>
</gene>
<dbReference type="SUPFAM" id="SSF46785">
    <property type="entry name" value="Winged helix' DNA-binding domain"/>
    <property type="match status" value="1"/>
</dbReference>
<dbReference type="PANTHER" id="PTHR33221">
    <property type="entry name" value="WINGED HELIX-TURN-HELIX TRANSCRIPTIONAL REGULATOR, RRF2 FAMILY"/>
    <property type="match status" value="1"/>
</dbReference>
<dbReference type="AlphaFoldDB" id="A0A521BF83"/>
<organism evidence="1 2">
    <name type="scientific">Gracilimonas mengyeensis</name>
    <dbReference type="NCBI Taxonomy" id="1302730"/>
    <lineage>
        <taxon>Bacteria</taxon>
        <taxon>Pseudomonadati</taxon>
        <taxon>Balneolota</taxon>
        <taxon>Balneolia</taxon>
        <taxon>Balneolales</taxon>
        <taxon>Balneolaceae</taxon>
        <taxon>Gracilimonas</taxon>
    </lineage>
</organism>
<dbReference type="PROSITE" id="PS51197">
    <property type="entry name" value="HTH_RRF2_2"/>
    <property type="match status" value="1"/>
</dbReference>
<keyword evidence="2" id="KW-1185">Reference proteome</keyword>
<dbReference type="InterPro" id="IPR030489">
    <property type="entry name" value="TR_Rrf2-type_CS"/>
</dbReference>
<dbReference type="NCBIfam" id="TIGR00738">
    <property type="entry name" value="rrf2_super"/>
    <property type="match status" value="1"/>
</dbReference>
<dbReference type="RefSeq" id="WP_142453229.1">
    <property type="nucleotide sequence ID" value="NZ_FXTP01000002.1"/>
</dbReference>
<reference evidence="1 2" key="1">
    <citation type="submission" date="2017-05" db="EMBL/GenBank/DDBJ databases">
        <authorList>
            <person name="Varghese N."/>
            <person name="Submissions S."/>
        </authorList>
    </citation>
    <scope>NUCLEOTIDE SEQUENCE [LARGE SCALE GENOMIC DNA]</scope>
    <source>
        <strain evidence="1 2">DSM 21985</strain>
    </source>
</reference>
<dbReference type="PANTHER" id="PTHR33221:SF15">
    <property type="entry name" value="HTH-TYPE TRANSCRIPTIONAL REGULATOR YWGB-RELATED"/>
    <property type="match status" value="1"/>
</dbReference>
<dbReference type="Gene3D" id="1.10.10.10">
    <property type="entry name" value="Winged helix-like DNA-binding domain superfamily/Winged helix DNA-binding domain"/>
    <property type="match status" value="1"/>
</dbReference>
<dbReference type="GO" id="GO:0005829">
    <property type="term" value="C:cytosol"/>
    <property type="evidence" value="ECO:0007669"/>
    <property type="project" value="TreeGrafter"/>
</dbReference>
<name>A0A521BF83_9BACT</name>